<evidence type="ECO:0000313" key="3">
    <source>
        <dbReference type="EMBL" id="KAA9161133.1"/>
    </source>
</evidence>
<sequence length="214" mass="23093">MTTAQVTALRTGLLAFIAIWGTLLFPQLIVQWARFGRLVPRRIVSTAAVLGYACLALSMVFLPVPGPGTRQLAQTIQLVPFQWITDVRTDMTGSGLLSALTTTAFEQMALNVLLFVPLGLFARLLWRRGLIGTTLLGFVCALAIELTQLTANWGTAPFQYRIFDVDDLITNTTGAALGWIAGALFLALRASKAPASAVGAKASRGERIDLTETR</sequence>
<feature type="transmembrane region" description="Helical" evidence="1">
    <location>
        <begin position="108"/>
        <end position="126"/>
    </location>
</feature>
<evidence type="ECO:0000313" key="4">
    <source>
        <dbReference type="Proteomes" id="UP000319769"/>
    </source>
</evidence>
<organism evidence="3 4">
    <name type="scientific">Amycolatopsis acidicola</name>
    <dbReference type="NCBI Taxonomy" id="2596893"/>
    <lineage>
        <taxon>Bacteria</taxon>
        <taxon>Bacillati</taxon>
        <taxon>Actinomycetota</taxon>
        <taxon>Actinomycetes</taxon>
        <taxon>Pseudonocardiales</taxon>
        <taxon>Pseudonocardiaceae</taxon>
        <taxon>Amycolatopsis</taxon>
    </lineage>
</organism>
<evidence type="ECO:0000259" key="2">
    <source>
        <dbReference type="Pfam" id="PF04892"/>
    </source>
</evidence>
<dbReference type="PANTHER" id="PTHR36834">
    <property type="entry name" value="MEMBRANE PROTEIN-RELATED"/>
    <property type="match status" value="1"/>
</dbReference>
<keyword evidence="1" id="KW-0472">Membrane</keyword>
<name>A0A5N0V7F6_9PSEU</name>
<reference evidence="3" key="1">
    <citation type="submission" date="2019-09" db="EMBL/GenBank/DDBJ databases">
        <authorList>
            <person name="Teo W.F.A."/>
            <person name="Duangmal K."/>
        </authorList>
    </citation>
    <scope>NUCLEOTIDE SEQUENCE [LARGE SCALE GENOMIC DNA]</scope>
    <source>
        <strain evidence="3">K81G1</strain>
    </source>
</reference>
<feature type="transmembrane region" description="Helical" evidence="1">
    <location>
        <begin position="168"/>
        <end position="188"/>
    </location>
</feature>
<gene>
    <name evidence="3" type="ORF">FPZ12_015380</name>
</gene>
<keyword evidence="1" id="KW-1133">Transmembrane helix</keyword>
<dbReference type="InterPro" id="IPR053150">
    <property type="entry name" value="Teicoplanin_resist-assoc"/>
</dbReference>
<feature type="domain" description="VanZ-like" evidence="2">
    <location>
        <begin position="50"/>
        <end position="182"/>
    </location>
</feature>
<comment type="caution">
    <text evidence="3">The sequence shown here is derived from an EMBL/GenBank/DDBJ whole genome shotgun (WGS) entry which is preliminary data.</text>
</comment>
<dbReference type="InterPro" id="IPR006976">
    <property type="entry name" value="VanZ-like"/>
</dbReference>
<feature type="transmembrane region" description="Helical" evidence="1">
    <location>
        <begin position="42"/>
        <end position="62"/>
    </location>
</feature>
<proteinExistence type="predicted"/>
<dbReference type="EMBL" id="VMNW02000018">
    <property type="protein sequence ID" value="KAA9161133.1"/>
    <property type="molecule type" value="Genomic_DNA"/>
</dbReference>
<feature type="transmembrane region" description="Helical" evidence="1">
    <location>
        <begin position="133"/>
        <end position="156"/>
    </location>
</feature>
<feature type="transmembrane region" description="Helical" evidence="1">
    <location>
        <begin position="12"/>
        <end position="30"/>
    </location>
</feature>
<dbReference type="AlphaFoldDB" id="A0A5N0V7F6"/>
<keyword evidence="4" id="KW-1185">Reference proteome</keyword>
<evidence type="ECO:0000256" key="1">
    <source>
        <dbReference type="SAM" id="Phobius"/>
    </source>
</evidence>
<protein>
    <submittedName>
        <fullName evidence="3">VanZ family protein</fullName>
    </submittedName>
</protein>
<dbReference type="Proteomes" id="UP000319769">
    <property type="component" value="Unassembled WGS sequence"/>
</dbReference>
<dbReference type="RefSeq" id="WP_144755243.1">
    <property type="nucleotide sequence ID" value="NZ_VMNW02000018.1"/>
</dbReference>
<dbReference type="OrthoDB" id="4822551at2"/>
<dbReference type="PANTHER" id="PTHR36834:SF1">
    <property type="entry name" value="INTEGRAL MEMBRANE PROTEIN"/>
    <property type="match status" value="1"/>
</dbReference>
<keyword evidence="1" id="KW-0812">Transmembrane</keyword>
<dbReference type="Pfam" id="PF04892">
    <property type="entry name" value="VanZ"/>
    <property type="match status" value="1"/>
</dbReference>
<accession>A0A5N0V7F6</accession>